<dbReference type="OMA" id="RLANNCH"/>
<evidence type="ECO:0000256" key="1">
    <source>
        <dbReference type="ARBA" id="ARBA00001968"/>
    </source>
</evidence>
<name>A0A8B7Z0U5_ACAPL</name>
<keyword evidence="6" id="KW-0378">Hydrolase</keyword>
<accession>A0A8B7Z0U5</accession>
<organism evidence="10 11">
    <name type="scientific">Acanthaster planci</name>
    <name type="common">Crown-of-thorns starfish</name>
    <dbReference type="NCBI Taxonomy" id="133434"/>
    <lineage>
        <taxon>Eukaryota</taxon>
        <taxon>Metazoa</taxon>
        <taxon>Echinodermata</taxon>
        <taxon>Eleutherozoa</taxon>
        <taxon>Asterozoa</taxon>
        <taxon>Asteroidea</taxon>
        <taxon>Valvatacea</taxon>
        <taxon>Valvatida</taxon>
        <taxon>Acanthasteridae</taxon>
        <taxon>Acanthaster</taxon>
    </lineage>
</organism>
<dbReference type="GO" id="GO:0046872">
    <property type="term" value="F:metal ion binding"/>
    <property type="evidence" value="ECO:0007669"/>
    <property type="project" value="UniProtKB-KW"/>
</dbReference>
<keyword evidence="10" id="KW-1185">Reference proteome</keyword>
<evidence type="ECO:0000256" key="3">
    <source>
        <dbReference type="ARBA" id="ARBA00006958"/>
    </source>
</evidence>
<keyword evidence="5" id="KW-0479">Metal-binding</keyword>
<dbReference type="RefSeq" id="XP_022097036.1">
    <property type="nucleotide sequence ID" value="XM_022241344.1"/>
</dbReference>
<dbReference type="GO" id="GO:0016787">
    <property type="term" value="F:hydrolase activity"/>
    <property type="evidence" value="ECO:0007669"/>
    <property type="project" value="UniProtKB-KW"/>
</dbReference>
<gene>
    <name evidence="11" type="primary">LOC110982712</name>
</gene>
<comment type="subcellular location">
    <subcellularLocation>
        <location evidence="2">Nucleus</location>
    </subcellularLocation>
</comment>
<dbReference type="GeneID" id="110982712"/>
<dbReference type="GO" id="GO:0005634">
    <property type="term" value="C:nucleus"/>
    <property type="evidence" value="ECO:0007669"/>
    <property type="project" value="UniProtKB-SubCell"/>
</dbReference>
<keyword evidence="7" id="KW-0539">Nucleus</keyword>
<comment type="cofactor">
    <cofactor evidence="1">
        <name>a divalent metal cation</name>
        <dbReference type="ChEBI" id="CHEBI:60240"/>
    </cofactor>
</comment>
<dbReference type="PANTHER" id="PTHR22930:SF85">
    <property type="entry name" value="GH03217P-RELATED"/>
    <property type="match status" value="1"/>
</dbReference>
<dbReference type="Pfam" id="PF13359">
    <property type="entry name" value="DDE_Tnp_4"/>
    <property type="match status" value="1"/>
</dbReference>
<dbReference type="OrthoDB" id="2668416at2759"/>
<keyword evidence="4" id="KW-0540">Nuclease</keyword>
<sequence length="453" mass="51604">MAALDEPLSKKKHDQQAIQRLFLSLVPHLLEVEHQTSNASFSTDFHERNARRQRSERQIRRRLQSRVSKMRSMYIPFKLTNGLTLTAGDDLTAERRVWARERSSMWWDVVVKDHWTDQDWIENFRMTKATFTYICEKVRDKITYHNTNMRRALPVEQRLAITIWRLATNCGYRIIGDLFGVGVSTVCTIIQQTCKALASSMQQEFLVLPTKEKLQAIVDGFMNDYGFPQMGGCIGTCYIPIKRPDSNNAQEYITAEGNPAVILQGIVDNKGQFLDVSAGWPGSTSEVQILQQSHFYESVRNGTLFQASSLEIEGESVPVVLLGGVGYPLQKNLMKPFDVEGSALTDSQHVFNQQMNRGLSVAAIAFERLKRRWHVLQEKNENKVVFIPDIVATCCILHNLCEQRGEPSPIPPQEPQQGRPLILPCQESDPSAERTRHALASYFLKRLGNMQHL</sequence>
<protein>
    <submittedName>
        <fullName evidence="11">Protein ANTAGONIST OF LIKE HETEROCHROMATIN PROTEIN 1-like</fullName>
    </submittedName>
</protein>
<evidence type="ECO:0000256" key="4">
    <source>
        <dbReference type="ARBA" id="ARBA00022722"/>
    </source>
</evidence>
<dbReference type="PANTHER" id="PTHR22930">
    <property type="match status" value="1"/>
</dbReference>
<evidence type="ECO:0000256" key="2">
    <source>
        <dbReference type="ARBA" id="ARBA00004123"/>
    </source>
</evidence>
<dbReference type="Proteomes" id="UP000694845">
    <property type="component" value="Unplaced"/>
</dbReference>
<evidence type="ECO:0000313" key="10">
    <source>
        <dbReference type="Proteomes" id="UP000694845"/>
    </source>
</evidence>
<reference evidence="11" key="1">
    <citation type="submission" date="2025-08" db="UniProtKB">
        <authorList>
            <consortium name="RefSeq"/>
        </authorList>
    </citation>
    <scope>IDENTIFICATION</scope>
</reference>
<evidence type="ECO:0000256" key="7">
    <source>
        <dbReference type="ARBA" id="ARBA00023242"/>
    </source>
</evidence>
<dbReference type="KEGG" id="aplc:110982712"/>
<dbReference type="GO" id="GO:0004518">
    <property type="term" value="F:nuclease activity"/>
    <property type="evidence" value="ECO:0007669"/>
    <property type="project" value="UniProtKB-KW"/>
</dbReference>
<feature type="compositionally biased region" description="Basic and acidic residues" evidence="8">
    <location>
        <begin position="44"/>
        <end position="58"/>
    </location>
</feature>
<feature type="domain" description="DDE Tnp4" evidence="9">
    <location>
        <begin position="236"/>
        <end position="399"/>
    </location>
</feature>
<comment type="similarity">
    <text evidence="3">Belongs to the HARBI1 family.</text>
</comment>
<dbReference type="InterPro" id="IPR027806">
    <property type="entry name" value="HARBI1_dom"/>
</dbReference>
<dbReference type="AlphaFoldDB" id="A0A8B7Z0U5"/>
<evidence type="ECO:0000256" key="8">
    <source>
        <dbReference type="SAM" id="MobiDB-lite"/>
    </source>
</evidence>
<evidence type="ECO:0000313" key="11">
    <source>
        <dbReference type="RefSeq" id="XP_022097036.1"/>
    </source>
</evidence>
<evidence type="ECO:0000256" key="5">
    <source>
        <dbReference type="ARBA" id="ARBA00022723"/>
    </source>
</evidence>
<proteinExistence type="inferred from homology"/>
<feature type="region of interest" description="Disordered" evidence="8">
    <location>
        <begin position="41"/>
        <end position="60"/>
    </location>
</feature>
<evidence type="ECO:0000256" key="6">
    <source>
        <dbReference type="ARBA" id="ARBA00022801"/>
    </source>
</evidence>
<dbReference type="InterPro" id="IPR045249">
    <property type="entry name" value="HARBI1-like"/>
</dbReference>
<evidence type="ECO:0000259" key="9">
    <source>
        <dbReference type="Pfam" id="PF13359"/>
    </source>
</evidence>